<dbReference type="GO" id="GO:0016787">
    <property type="term" value="F:hydrolase activity"/>
    <property type="evidence" value="ECO:0007669"/>
    <property type="project" value="UniProtKB-KW"/>
</dbReference>
<keyword evidence="2" id="KW-1185">Reference proteome</keyword>
<dbReference type="Proteomes" id="UP000288929">
    <property type="component" value="Chromosome"/>
</dbReference>
<proteinExistence type="predicted"/>
<dbReference type="InterPro" id="IPR029058">
    <property type="entry name" value="AB_hydrolase_fold"/>
</dbReference>
<dbReference type="KEGG" id="cpeg:CPELA_00565"/>
<dbReference type="EMBL" id="CP035299">
    <property type="protein sequence ID" value="QAU51417.1"/>
    <property type="molecule type" value="Genomic_DNA"/>
</dbReference>
<keyword evidence="1" id="KW-0378">Hydrolase</keyword>
<protein>
    <submittedName>
        <fullName evidence="1">Alpha/beta hydrolase fold protein</fullName>
    </submittedName>
</protein>
<evidence type="ECO:0000313" key="1">
    <source>
        <dbReference type="EMBL" id="QAU51417.1"/>
    </source>
</evidence>
<dbReference type="SUPFAM" id="SSF53474">
    <property type="entry name" value="alpha/beta-Hydrolases"/>
    <property type="match status" value="1"/>
</dbReference>
<evidence type="ECO:0000313" key="2">
    <source>
        <dbReference type="Proteomes" id="UP000288929"/>
    </source>
</evidence>
<dbReference type="AlphaFoldDB" id="A0A410W6E9"/>
<name>A0A410W6E9_9CORY</name>
<reference evidence="1 2" key="1">
    <citation type="submission" date="2019-01" db="EMBL/GenBank/DDBJ databases">
        <authorList>
            <person name="Ruckert C."/>
            <person name="Busche T."/>
            <person name="Kalinowski J."/>
        </authorList>
    </citation>
    <scope>NUCLEOTIDE SEQUENCE [LARGE SCALE GENOMIC DNA]</scope>
    <source>
        <strain evidence="1 2">136/3</strain>
    </source>
</reference>
<gene>
    <name evidence="1" type="ORF">CPELA_00565</name>
</gene>
<sequence>MREQWEIGGREREMSREEQLEQLASYIYAHYEQPEKNPPWSDHPSDPAEADTYDARLADRTTHASMIMLGSAVDHSMPGTAFGVGASMEPAPDGIDGQIIAPKKPSGVWGISLHPGGWWKGSGVALEHAWRPDVAAVANLSGVTFLDLDYPLVPEHSLAQVGAAVQQAAAWIRETQAPKALVGWGYSSGGALAVLSGVHFERLALTFPHLDLSMLPDEVRGAAEFPQRIDADATLLQVASNDAIAGRYEWAEEQAQVKHYVSEHRLSTPEVARERVRDVAAFLG</sequence>
<accession>A0A410W6E9</accession>
<organism evidence="1 2">
    <name type="scientific">Corynebacterium pelargi</name>
    <dbReference type="NCBI Taxonomy" id="1471400"/>
    <lineage>
        <taxon>Bacteria</taxon>
        <taxon>Bacillati</taxon>
        <taxon>Actinomycetota</taxon>
        <taxon>Actinomycetes</taxon>
        <taxon>Mycobacteriales</taxon>
        <taxon>Corynebacteriaceae</taxon>
        <taxon>Corynebacterium</taxon>
    </lineage>
</organism>
<dbReference type="Gene3D" id="3.40.50.1820">
    <property type="entry name" value="alpha/beta hydrolase"/>
    <property type="match status" value="1"/>
</dbReference>